<evidence type="ECO:0000256" key="1">
    <source>
        <dbReference type="ARBA" id="ARBA00004127"/>
    </source>
</evidence>
<organism evidence="14 15">
    <name type="scientific">Prunus yedoensis var. nudiflora</name>
    <dbReference type="NCBI Taxonomy" id="2094558"/>
    <lineage>
        <taxon>Eukaryota</taxon>
        <taxon>Viridiplantae</taxon>
        <taxon>Streptophyta</taxon>
        <taxon>Embryophyta</taxon>
        <taxon>Tracheophyta</taxon>
        <taxon>Spermatophyta</taxon>
        <taxon>Magnoliopsida</taxon>
        <taxon>eudicotyledons</taxon>
        <taxon>Gunneridae</taxon>
        <taxon>Pentapetalae</taxon>
        <taxon>rosids</taxon>
        <taxon>fabids</taxon>
        <taxon>Rosales</taxon>
        <taxon>Rosaceae</taxon>
        <taxon>Amygdaloideae</taxon>
        <taxon>Amygdaleae</taxon>
        <taxon>Prunus</taxon>
    </lineage>
</organism>
<evidence type="ECO:0000256" key="8">
    <source>
        <dbReference type="ARBA" id="ARBA00023136"/>
    </source>
</evidence>
<feature type="transmembrane region" description="Helical" evidence="12">
    <location>
        <begin position="84"/>
        <end position="105"/>
    </location>
</feature>
<evidence type="ECO:0000256" key="6">
    <source>
        <dbReference type="ARBA" id="ARBA00022970"/>
    </source>
</evidence>
<feature type="transmembrane region" description="Helical" evidence="12">
    <location>
        <begin position="206"/>
        <end position="226"/>
    </location>
</feature>
<keyword evidence="4 12" id="KW-0812">Transmembrane</keyword>
<accession>A0A314XQW2</accession>
<feature type="compositionally biased region" description="Basic and acidic residues" evidence="11">
    <location>
        <begin position="15"/>
        <end position="25"/>
    </location>
</feature>
<evidence type="ECO:0000313" key="15">
    <source>
        <dbReference type="Proteomes" id="UP000250321"/>
    </source>
</evidence>
<evidence type="ECO:0000256" key="7">
    <source>
        <dbReference type="ARBA" id="ARBA00022989"/>
    </source>
</evidence>
<keyword evidence="5" id="KW-0769">Symport</keyword>
<evidence type="ECO:0000259" key="13">
    <source>
        <dbReference type="Pfam" id="PF01490"/>
    </source>
</evidence>
<dbReference type="EMBL" id="PJQY01002396">
    <property type="protein sequence ID" value="PQP94020.1"/>
    <property type="molecule type" value="Genomic_DNA"/>
</dbReference>
<reference evidence="14 15" key="1">
    <citation type="submission" date="2018-02" db="EMBL/GenBank/DDBJ databases">
        <title>Draft genome of wild Prunus yedoensis var. nudiflora.</title>
        <authorList>
            <person name="Baek S."/>
            <person name="Kim J.-H."/>
            <person name="Choi K."/>
            <person name="Kim G.-B."/>
            <person name="Cho A."/>
            <person name="Jang H."/>
            <person name="Shin C.-H."/>
            <person name="Yu H.-J."/>
            <person name="Mun J.-H."/>
        </authorList>
    </citation>
    <scope>NUCLEOTIDE SEQUENCE [LARGE SCALE GENOMIC DNA]</scope>
    <source>
        <strain evidence="15">cv. Jeju island</strain>
        <tissue evidence="14">Leaf</tissue>
    </source>
</reference>
<keyword evidence="15" id="KW-1185">Reference proteome</keyword>
<evidence type="ECO:0000256" key="12">
    <source>
        <dbReference type="SAM" id="Phobius"/>
    </source>
</evidence>
<evidence type="ECO:0000256" key="9">
    <source>
        <dbReference type="ARBA" id="ARBA00023294"/>
    </source>
</evidence>
<dbReference type="GO" id="GO:0015293">
    <property type="term" value="F:symporter activity"/>
    <property type="evidence" value="ECO:0007669"/>
    <property type="project" value="UniProtKB-KW"/>
</dbReference>
<evidence type="ECO:0000313" key="14">
    <source>
        <dbReference type="EMBL" id="PQP94020.1"/>
    </source>
</evidence>
<dbReference type="Pfam" id="PF01490">
    <property type="entry name" value="Aa_trans"/>
    <property type="match status" value="1"/>
</dbReference>
<proteinExistence type="inferred from homology"/>
<keyword evidence="3" id="KW-0813">Transport</keyword>
<keyword evidence="7 12" id="KW-1133">Transmembrane helix</keyword>
<comment type="function">
    <text evidence="10">Carrier protein involved in proton-driven auxin influx. Mediates the formation of auxin gradient from developing leaves (site of auxin biosynthesis) to tips by contributing to the loading of auxin in vascular tissues and facilitating acropetal (base to tip) auxin transport within inner tissues of the root apex, and basipetal (tip to base) auxin transport within outer tissues of the root apex. May be involved in lateral roots and nodules formation.</text>
</comment>
<name>A0A314XQW2_PRUYE</name>
<evidence type="ECO:0000256" key="2">
    <source>
        <dbReference type="ARBA" id="ARBA00005590"/>
    </source>
</evidence>
<evidence type="ECO:0000256" key="4">
    <source>
        <dbReference type="ARBA" id="ARBA00022692"/>
    </source>
</evidence>
<feature type="region of interest" description="Disordered" evidence="11">
    <location>
        <begin position="1"/>
        <end position="25"/>
    </location>
</feature>
<dbReference type="InterPro" id="IPR013057">
    <property type="entry name" value="AA_transpt_TM"/>
</dbReference>
<dbReference type="AlphaFoldDB" id="A0A314XQW2"/>
<dbReference type="GO" id="GO:0012505">
    <property type="term" value="C:endomembrane system"/>
    <property type="evidence" value="ECO:0007669"/>
    <property type="project" value="UniProtKB-SubCell"/>
</dbReference>
<feature type="transmembrane region" description="Helical" evidence="12">
    <location>
        <begin position="41"/>
        <end position="63"/>
    </location>
</feature>
<keyword evidence="8 12" id="KW-0472">Membrane</keyword>
<evidence type="ECO:0000256" key="10">
    <source>
        <dbReference type="ARBA" id="ARBA00045588"/>
    </source>
</evidence>
<keyword evidence="6" id="KW-0029">Amino-acid transport</keyword>
<evidence type="ECO:0000256" key="3">
    <source>
        <dbReference type="ARBA" id="ARBA00022448"/>
    </source>
</evidence>
<comment type="caution">
    <text evidence="14">The sequence shown here is derived from an EMBL/GenBank/DDBJ whole genome shotgun (WGS) entry which is preliminary data.</text>
</comment>
<comment type="subcellular location">
    <subcellularLocation>
        <location evidence="1">Endomembrane system</location>
        <topology evidence="1">Multi-pass membrane protein</topology>
    </subcellularLocation>
</comment>
<gene>
    <name evidence="14" type="ORF">Pyn_05528</name>
</gene>
<feature type="domain" description="Amino acid transporter transmembrane" evidence="13">
    <location>
        <begin position="174"/>
        <end position="254"/>
    </location>
</feature>
<feature type="transmembrane region" description="Helical" evidence="12">
    <location>
        <begin position="238"/>
        <end position="262"/>
    </location>
</feature>
<dbReference type="GO" id="GO:0006865">
    <property type="term" value="P:amino acid transport"/>
    <property type="evidence" value="ECO:0007669"/>
    <property type="project" value="UniProtKB-KW"/>
</dbReference>
<comment type="similarity">
    <text evidence="2">Belongs to the amino acid/polyamine transporter 2 family. Amino acid/auxin permease (AAAP) (TC 2.A.18.1) subfamily.</text>
</comment>
<dbReference type="STRING" id="2094558.A0A314XQW2"/>
<evidence type="ECO:0000256" key="5">
    <source>
        <dbReference type="ARBA" id="ARBA00022847"/>
    </source>
</evidence>
<dbReference type="PANTHER" id="PTHR48017">
    <property type="entry name" value="OS05G0424000 PROTEIN-RELATED"/>
    <property type="match status" value="1"/>
</dbReference>
<evidence type="ECO:0000256" key="11">
    <source>
        <dbReference type="SAM" id="MobiDB-lite"/>
    </source>
</evidence>
<keyword evidence="9" id="KW-0927">Auxin signaling pathway</keyword>
<dbReference type="Proteomes" id="UP000250321">
    <property type="component" value="Unassembled WGS sequence"/>
</dbReference>
<dbReference type="GO" id="GO:0009734">
    <property type="term" value="P:auxin-activated signaling pathway"/>
    <property type="evidence" value="ECO:0007669"/>
    <property type="project" value="UniProtKB-KW"/>
</dbReference>
<feature type="transmembrane region" description="Helical" evidence="12">
    <location>
        <begin position="111"/>
        <end position="131"/>
    </location>
</feature>
<sequence length="280" mass="31874">MEGEGKRKAWSTEQGQKKDDQDHEFSLPSAHTIGHDSWQQVGFMLATSFNCGYILSFSNLMLVPLGWTWGVETNSEFSHSPLRLQWFIAITGVTFFIFAFFIPTISAMRGWLEASTIVNFAYIVIFLVVVVKDGKTNKQRDYVIHGKNVDRLFNAFNAISAIIVSSNTGLRPEIQIFVAPIHDALDTKFLKLDKSMNSKENLKCRFFLRVFFFIANTFVTSAIPFMGDFVNLFGSFSLVPLTFVFPSMIFIKVTLLYCALPFSPHMPPPTKRYCIIIRTK</sequence>
<protein>
    <recommendedName>
        <fullName evidence="13">Amino acid transporter transmembrane domain-containing protein</fullName>
    </recommendedName>
</protein>